<keyword evidence="1" id="KW-0175">Coiled coil</keyword>
<dbReference type="STRING" id="673521.SAMN05660991_00945"/>
<proteinExistence type="predicted"/>
<name>A0A1H8R242_9ACTN</name>
<organism evidence="3 4">
    <name type="scientific">Trujillonella endophytica</name>
    <dbReference type="NCBI Taxonomy" id="673521"/>
    <lineage>
        <taxon>Bacteria</taxon>
        <taxon>Bacillati</taxon>
        <taxon>Actinomycetota</taxon>
        <taxon>Actinomycetes</taxon>
        <taxon>Geodermatophilales</taxon>
        <taxon>Geodermatophilaceae</taxon>
        <taxon>Trujillonella</taxon>
    </lineage>
</organism>
<accession>A0A1H8R242</accession>
<dbReference type="InterPro" id="IPR037401">
    <property type="entry name" value="SnoaL-like"/>
</dbReference>
<gene>
    <name evidence="3" type="ORF">SAMN05660991_00945</name>
</gene>
<keyword evidence="4" id="KW-1185">Reference proteome</keyword>
<dbReference type="SUPFAM" id="SSF54427">
    <property type="entry name" value="NTF2-like"/>
    <property type="match status" value="1"/>
</dbReference>
<sequence length="170" mass="18514">MSQDDVAELQQQVAALAARLRELEDRQQIAQIATRYGPAVDVGDAEAAAALWAPDGVYAAPPYAVWTGREQIAGMVDGGHQDLIRAGAGHVLTPLHVELGGDEAWGWNHAMNVQWREAEGHFVVFRLSANEWHFRRGPDGWRVASRVNRPLDGAAEARELFRGSAVAGRG</sequence>
<dbReference type="EMBL" id="FOEE01000002">
    <property type="protein sequence ID" value="SEO60357.1"/>
    <property type="molecule type" value="Genomic_DNA"/>
</dbReference>
<evidence type="ECO:0000313" key="4">
    <source>
        <dbReference type="Proteomes" id="UP000198960"/>
    </source>
</evidence>
<feature type="domain" description="SnoaL-like" evidence="2">
    <location>
        <begin position="21"/>
        <end position="146"/>
    </location>
</feature>
<evidence type="ECO:0000259" key="2">
    <source>
        <dbReference type="Pfam" id="PF13577"/>
    </source>
</evidence>
<protein>
    <recommendedName>
        <fullName evidence="2">SnoaL-like domain-containing protein</fullName>
    </recommendedName>
</protein>
<dbReference type="Pfam" id="PF13577">
    <property type="entry name" value="SnoaL_4"/>
    <property type="match status" value="1"/>
</dbReference>
<evidence type="ECO:0000256" key="1">
    <source>
        <dbReference type="SAM" id="Coils"/>
    </source>
</evidence>
<dbReference type="AlphaFoldDB" id="A0A1H8R242"/>
<dbReference type="Proteomes" id="UP000198960">
    <property type="component" value="Unassembled WGS sequence"/>
</dbReference>
<dbReference type="Gene3D" id="3.10.450.50">
    <property type="match status" value="1"/>
</dbReference>
<dbReference type="RefSeq" id="WP_091940635.1">
    <property type="nucleotide sequence ID" value="NZ_FOEE01000002.1"/>
</dbReference>
<dbReference type="InterPro" id="IPR032710">
    <property type="entry name" value="NTF2-like_dom_sf"/>
</dbReference>
<evidence type="ECO:0000313" key="3">
    <source>
        <dbReference type="EMBL" id="SEO60357.1"/>
    </source>
</evidence>
<feature type="coiled-coil region" evidence="1">
    <location>
        <begin position="6"/>
        <end position="33"/>
    </location>
</feature>
<reference evidence="4" key="1">
    <citation type="submission" date="2016-10" db="EMBL/GenBank/DDBJ databases">
        <authorList>
            <person name="Varghese N."/>
            <person name="Submissions S."/>
        </authorList>
    </citation>
    <scope>NUCLEOTIDE SEQUENCE [LARGE SCALE GENOMIC DNA]</scope>
    <source>
        <strain evidence="4">DSM 45413</strain>
    </source>
</reference>
<dbReference type="OrthoDB" id="8225471at2"/>